<dbReference type="WormBase" id="C28C12.2">
    <property type="protein sequence ID" value="CE04109"/>
    <property type="gene ID" value="WBGene00016178"/>
    <property type="gene designation" value="mesp-1"/>
</dbReference>
<sequence length="193" mass="21753">MKTPQGNTSASRREVDTSMRNRFEFAGSSLRDRIGSILSMDQTPRPATRANIFMGRTPTPARHLPESRRMFVPDYTSTPAPTAPRQEFRFEDLSRIVAPPIEQTFIQLDSDGELTLPAESSIAVSPPPRPSSEPLRHLSQVSLSARPASTEPVRRDVHWRVHPSAKIRKCTVPKTPSFARPTKSWLNRVNRED</sequence>
<dbReference type="AGR" id="WB:WBGene00016178"/>
<reference evidence="2 3" key="1">
    <citation type="journal article" date="1998" name="Science">
        <title>Genome sequence of the nematode C. elegans: a platform for investigating biology.</title>
        <authorList>
            <consortium name="The C. elegans sequencing consortium"/>
            <person name="Sulson J.E."/>
            <person name="Waterston R."/>
        </authorList>
    </citation>
    <scope>NUCLEOTIDE SEQUENCE [LARGE SCALE GENOMIC DNA]</scope>
    <source>
        <strain evidence="2 3">Bristol N2</strain>
    </source>
</reference>
<evidence type="ECO:0000313" key="3">
    <source>
        <dbReference type="Proteomes" id="UP000001940"/>
    </source>
</evidence>
<dbReference type="OMA" id="FMGRTPT"/>
<feature type="region of interest" description="Disordered" evidence="1">
    <location>
        <begin position="172"/>
        <end position="193"/>
    </location>
</feature>
<feature type="compositionally biased region" description="Basic and acidic residues" evidence="1">
    <location>
        <begin position="11"/>
        <end position="20"/>
    </location>
</feature>
<dbReference type="HOGENOM" id="CLU_1548964_0_0_1"/>
<dbReference type="STRING" id="6239.C28C12.2.1"/>
<dbReference type="Proteomes" id="UP000001940">
    <property type="component" value="Chromosome IV"/>
</dbReference>
<dbReference type="FunCoup" id="Q18282">
    <property type="interactions" value="919"/>
</dbReference>
<evidence type="ECO:0000313" key="2">
    <source>
        <dbReference type="EMBL" id="CCD64004.1"/>
    </source>
</evidence>
<evidence type="ECO:0000313" key="4">
    <source>
        <dbReference type="WormBase" id="C28C12.2"/>
    </source>
</evidence>
<dbReference type="AlphaFoldDB" id="Q18282"/>
<accession>Q18282</accession>
<dbReference type="PIR" id="T15681">
    <property type="entry name" value="T15681"/>
</dbReference>
<gene>
    <name evidence="2 4" type="primary">mesp-1</name>
    <name evidence="4" type="ORF">C28C12.2</name>
    <name evidence="2" type="ORF">CELE_C28C12.2</name>
</gene>
<dbReference type="CTD" id="177655"/>
<protein>
    <submittedName>
        <fullName evidence="2">MEiotic SPindle</fullName>
    </submittedName>
</protein>
<dbReference type="RefSeq" id="NP_501453.1">
    <property type="nucleotide sequence ID" value="NM_069052.8"/>
</dbReference>
<dbReference type="IntAct" id="Q18282">
    <property type="interactions" value="6"/>
</dbReference>
<comment type="interaction">
    <interactant intactId="EBI-2002254">
        <id>Q18282</id>
    </interactant>
    <interactant intactId="EBI-324390">
        <id>G5EDE7</id>
        <label>tpxl-1</label>
    </interactant>
    <organismsDiffer>false</organismsDiffer>
    <experiments>3</experiments>
</comment>
<keyword evidence="3" id="KW-1185">Reference proteome</keyword>
<dbReference type="GeneID" id="177655"/>
<evidence type="ECO:0000256" key="1">
    <source>
        <dbReference type="SAM" id="MobiDB-lite"/>
    </source>
</evidence>
<feature type="region of interest" description="Disordered" evidence="1">
    <location>
        <begin position="1"/>
        <end position="20"/>
    </location>
</feature>
<dbReference type="KEGG" id="cel:CELE_C28C12.2"/>
<name>Q18282_CAEEL</name>
<dbReference type="EMBL" id="BX284604">
    <property type="protein sequence ID" value="CCD64004.1"/>
    <property type="molecule type" value="Genomic_DNA"/>
</dbReference>
<dbReference type="PeptideAtlas" id="Q18282"/>
<feature type="compositionally biased region" description="Polar residues" evidence="1">
    <location>
        <begin position="1"/>
        <end position="10"/>
    </location>
</feature>
<organism evidence="2 3">
    <name type="scientific">Caenorhabditis elegans</name>
    <dbReference type="NCBI Taxonomy" id="6239"/>
    <lineage>
        <taxon>Eukaryota</taxon>
        <taxon>Metazoa</taxon>
        <taxon>Ecdysozoa</taxon>
        <taxon>Nematoda</taxon>
        <taxon>Chromadorea</taxon>
        <taxon>Rhabditida</taxon>
        <taxon>Rhabditina</taxon>
        <taxon>Rhabditomorpha</taxon>
        <taxon>Rhabditoidea</taxon>
        <taxon>Rhabditidae</taxon>
        <taxon>Peloderinae</taxon>
        <taxon>Caenorhabditis</taxon>
    </lineage>
</organism>
<dbReference type="PaxDb" id="6239-C28C12.2"/>
<dbReference type="InParanoid" id="Q18282"/>
<proteinExistence type="evidence at protein level"/>
<dbReference type="Bgee" id="WBGene00016178">
    <property type="expression patterns" value="Expressed in germ line (C elegans) and 3 other cell types or tissues"/>
</dbReference>
<dbReference type="UCSC" id="C28C12.2">
    <property type="organism name" value="c. elegans"/>
</dbReference>
<feature type="region of interest" description="Disordered" evidence="1">
    <location>
        <begin position="40"/>
        <end position="64"/>
    </location>
</feature>